<reference evidence="6" key="1">
    <citation type="submission" date="2014-11" db="EMBL/GenBank/DDBJ databases">
        <authorList>
            <person name="Malar M.C."/>
            <person name="Sen D."/>
            <person name="Tripathy S."/>
        </authorList>
    </citation>
    <scope>NUCLEOTIDE SEQUENCE</scope>
    <source>
        <strain evidence="6">BDU141951</strain>
    </source>
</reference>
<dbReference type="AlphaFoldDB" id="A0A0C1Y7R3"/>
<evidence type="ECO:0000256" key="1">
    <source>
        <dbReference type="ARBA" id="ARBA00009836"/>
    </source>
</evidence>
<dbReference type="InterPro" id="IPR002745">
    <property type="entry name" value="Ptrans_KptA/Tpt1"/>
</dbReference>
<keyword evidence="3 5" id="KW-0520">NAD</keyword>
<dbReference type="PANTHER" id="PTHR12684">
    <property type="entry name" value="PUTATIVE PHOSPHOTRANSFERASE"/>
    <property type="match status" value="1"/>
</dbReference>
<comment type="function">
    <text evidence="4 5">Removes the 2'-phosphate from RNA via an intermediate in which the phosphate is ADP-ribosylated by NAD followed by a presumed transesterification to release the RNA and generate ADP-ribose 1''-2''-cyclic phosphate (APPR&gt;P). May function as an ADP-ribosylase.</text>
</comment>
<organism evidence="6">
    <name type="scientific">Lyngbya confervoides BDU141951</name>
    <dbReference type="NCBI Taxonomy" id="1574623"/>
    <lineage>
        <taxon>Bacteria</taxon>
        <taxon>Bacillati</taxon>
        <taxon>Cyanobacteriota</taxon>
        <taxon>Cyanophyceae</taxon>
        <taxon>Oscillatoriophycideae</taxon>
        <taxon>Oscillatoriales</taxon>
        <taxon>Microcoleaceae</taxon>
        <taxon>Lyngbya</taxon>
    </lineage>
</organism>
<dbReference type="GO" id="GO:0006388">
    <property type="term" value="P:tRNA splicing, via endonucleolytic cleavage and ligation"/>
    <property type="evidence" value="ECO:0007669"/>
    <property type="project" value="UniProtKB-UniRule"/>
</dbReference>
<protein>
    <recommendedName>
        <fullName evidence="5">Probable RNA 2'-phosphotransferase</fullName>
        <ecNumber evidence="5">2.7.1.-</ecNumber>
    </recommendedName>
</protein>
<dbReference type="EC" id="2.7.1.-" evidence="5"/>
<dbReference type="Gene3D" id="3.20.170.30">
    <property type="match status" value="1"/>
</dbReference>
<evidence type="ECO:0000313" key="6">
    <source>
        <dbReference type="EMBL" id="NEV68443.1"/>
    </source>
</evidence>
<dbReference type="GO" id="GO:0003950">
    <property type="term" value="F:NAD+ poly-ADP-ribosyltransferase activity"/>
    <property type="evidence" value="ECO:0007669"/>
    <property type="project" value="InterPro"/>
</dbReference>
<proteinExistence type="inferred from homology"/>
<dbReference type="GO" id="GO:0000215">
    <property type="term" value="F:tRNA 2'-phosphotransferase activity"/>
    <property type="evidence" value="ECO:0007669"/>
    <property type="project" value="TreeGrafter"/>
</dbReference>
<dbReference type="PANTHER" id="PTHR12684:SF2">
    <property type="entry name" value="TRNA 2'-PHOSPHOTRANSFERASE 1"/>
    <property type="match status" value="1"/>
</dbReference>
<evidence type="ECO:0000256" key="3">
    <source>
        <dbReference type="ARBA" id="ARBA00023027"/>
    </source>
</evidence>
<evidence type="ECO:0000256" key="5">
    <source>
        <dbReference type="HAMAP-Rule" id="MF_00299"/>
    </source>
</evidence>
<evidence type="ECO:0000256" key="2">
    <source>
        <dbReference type="ARBA" id="ARBA00022679"/>
    </source>
</evidence>
<evidence type="ECO:0000256" key="4">
    <source>
        <dbReference type="ARBA" id="ARBA00025212"/>
    </source>
</evidence>
<accession>A0A0C1Y7R3</accession>
<keyword evidence="2 5" id="KW-0808">Transferase</keyword>
<comment type="similarity">
    <text evidence="1 5">Belongs to the KptA/TPT1 family.</text>
</comment>
<dbReference type="InterPro" id="IPR042080">
    <property type="entry name" value="RNA_2'-PTrans_N"/>
</dbReference>
<reference evidence="6" key="2">
    <citation type="journal article" date="2015" name="Genome Announc.">
        <title>Draft Genome Sequence of Filamentous Marine Cyanobacterium Lyngbya confervoides Strain BDU141951.</title>
        <authorList>
            <person name="Chandrababunaidu M.M."/>
            <person name="Sen D."/>
            <person name="Tripathy S."/>
        </authorList>
    </citation>
    <scope>NUCLEOTIDE SEQUENCE</scope>
    <source>
        <strain evidence="6">BDU141951</strain>
    </source>
</reference>
<dbReference type="SUPFAM" id="SSF56399">
    <property type="entry name" value="ADP-ribosylation"/>
    <property type="match status" value="1"/>
</dbReference>
<dbReference type="NCBIfam" id="NF002014">
    <property type="entry name" value="PRK00819.1-4"/>
    <property type="match status" value="1"/>
</dbReference>
<dbReference type="EMBL" id="JTHE02000003">
    <property type="protein sequence ID" value="NEV68443.1"/>
    <property type="molecule type" value="Genomic_DNA"/>
</dbReference>
<dbReference type="HAMAP" id="MF_00299">
    <property type="entry name" value="KptA"/>
    <property type="match status" value="1"/>
</dbReference>
<comment type="caution">
    <text evidence="6">The sequence shown here is derived from an EMBL/GenBank/DDBJ whole genome shotgun (WGS) entry which is preliminary data.</text>
</comment>
<dbReference type="InterPro" id="IPR042081">
    <property type="entry name" value="RNA_2'-PTrans_C"/>
</dbReference>
<sequence>MDKHLAKLSKFLSLILRHKPQVIGLQLDANGWAEVEQLIELVNQHGIAVSQELLDAIVQKNTQERFTYNADRSKIRANQGHSLAVDLELVAEVPPTILFHGTATRFLSSIRTRGLLPGSRQHVHLAAEEIDAIRVGQRHGHPIVLTIQAEAMCRAGYQFYCSQNGVWLTEIVPPRYIEFPTHVGRSR</sequence>
<reference evidence="6" key="3">
    <citation type="submission" date="2020-02" db="EMBL/GenBank/DDBJ databases">
        <authorList>
            <person name="Sarangi A.N."/>
            <person name="Ghosh S."/>
            <person name="Mukherjee M."/>
            <person name="Tripathy S."/>
        </authorList>
    </citation>
    <scope>NUCLEOTIDE SEQUENCE</scope>
    <source>
        <strain evidence="6">BDU141951</strain>
    </source>
</reference>
<dbReference type="Pfam" id="PF01885">
    <property type="entry name" value="PTS_2-RNA"/>
    <property type="match status" value="1"/>
</dbReference>
<dbReference type="Gene3D" id="1.10.10.970">
    <property type="entry name" value="RNA 2'-phosphotransferase, Tpt1/KptA family, N-terminal domain"/>
    <property type="match status" value="1"/>
</dbReference>
<gene>
    <name evidence="5" type="primary">kptA</name>
    <name evidence="6" type="ORF">QQ91_015115</name>
</gene>
<dbReference type="InterPro" id="IPR022928">
    <property type="entry name" value="RNA_2'-PTrans_KptA"/>
</dbReference>
<name>A0A0C1Y7R3_9CYAN</name>